<evidence type="ECO:0000313" key="2">
    <source>
        <dbReference type="EMBL" id="DAF95602.1"/>
    </source>
</evidence>
<accession>A0A8S5UMG7</accession>
<dbReference type="EMBL" id="BK016109">
    <property type="protein sequence ID" value="DAF95602.1"/>
    <property type="molecule type" value="Genomic_DNA"/>
</dbReference>
<organism evidence="2">
    <name type="scientific">Myoviridae sp. ctCo31</name>
    <dbReference type="NCBI Taxonomy" id="2825053"/>
    <lineage>
        <taxon>Viruses</taxon>
        <taxon>Duplodnaviria</taxon>
        <taxon>Heunggongvirae</taxon>
        <taxon>Uroviricota</taxon>
        <taxon>Caudoviricetes</taxon>
    </lineage>
</organism>
<feature type="region of interest" description="Disordered" evidence="1">
    <location>
        <begin position="10"/>
        <end position="35"/>
    </location>
</feature>
<protein>
    <submittedName>
        <fullName evidence="2">Short tail fiber protein</fullName>
    </submittedName>
</protein>
<proteinExistence type="predicted"/>
<evidence type="ECO:0000256" key="1">
    <source>
        <dbReference type="SAM" id="MobiDB-lite"/>
    </source>
</evidence>
<name>A0A8S5UMG7_9CAUD</name>
<sequence length="50" mass="5494">MVQGIFQQFANGGGNQDATQSLANDDRIGNGHVTYGSRPRNITMHYIIKT</sequence>
<feature type="compositionally biased region" description="Polar residues" evidence="1">
    <location>
        <begin position="10"/>
        <end position="23"/>
    </location>
</feature>
<reference evidence="2" key="1">
    <citation type="journal article" date="2021" name="Proc. Natl. Acad. Sci. U.S.A.">
        <title>A Catalog of Tens of Thousands of Viruses from Human Metagenomes Reveals Hidden Associations with Chronic Diseases.</title>
        <authorList>
            <person name="Tisza M.J."/>
            <person name="Buck C.B."/>
        </authorList>
    </citation>
    <scope>NUCLEOTIDE SEQUENCE</scope>
    <source>
        <strain evidence="2">CtCo31</strain>
    </source>
</reference>